<feature type="transmembrane region" description="Helical" evidence="8">
    <location>
        <begin position="102"/>
        <end position="122"/>
    </location>
</feature>
<comment type="subcellular location">
    <subcellularLocation>
        <location evidence="1 7">Membrane</location>
        <topology evidence="1 7">Multi-pass membrane protein</topology>
    </subcellularLocation>
</comment>
<feature type="transmembrane region" description="Helical" evidence="8">
    <location>
        <begin position="768"/>
        <end position="794"/>
    </location>
</feature>
<keyword evidence="10" id="KW-1185">Reference proteome</keyword>
<keyword evidence="6 8" id="KW-0472">Membrane</keyword>
<sequence length="1239" mass="140407">MMKYPEEQIDNKGLGDFPKKIKEDFQNDKPYPKGMYFVLANEFFERGAFYGVRNIMTLYFTVHLLYTEEASTEIYHGFSFINTLVPIFSAILADSWLGKYKIIVITTIIFIIGNIVLTVSPVEFDAKMALFGIFLIAVGSGGVKPNIAAFGGDLFDPDQERKLQKFFSFFYISVNVGSMVFSFVTPILKDNFRCFNDLTCYPLAFGLSCICIALSLLSFLVGTPFYKTMPSPQNMFVRVVSCICSAISGKIRATAIVRKNHWLDYADSKYSQELINDVKGLLNVLKVFMPIPFYWALYDQQGSSWTIQSKAMDGQITSFWRISPDQFQVINPLLVIILIPLSDYIIYPFFVKFNFLVKPLHKMVAGGFLTAVSFLLAAMVQVWIDSSLTPIPQNGMVKLSIINGLDCEFSIIMRNQSYVLDPLSSKTWFNISKGSNFNMIVASNNRCQRIPLAKLTYKFTANKHIIAFITLKDNQTDIQEFKDQVGKPVSNNGLMFLAPEDKMDHLHIQGPTPSLNKTFGIYQEALPGIYIFSIDNINTSISLEMGGRYIVAVSLSTKKSTIIVPHVVVKPNKIHMTWQIFQYVVLTFGKPGFFRRSKYPQGMYFILINEFFERAAFFSVKNLMMIFLTTHLLFSRKKAMDIYHGFTVTTTLVPLISAILADSWLGKYLTVMITTCIFLTGSLVLTLSPIHPDRNLALTGTFLISIGSGGIRSIICAIGGDLFNPDQKHQLQRFFSFFYLFSNMAAILFLIITPMLKDYNQCFQAVTCYPLAFGVCTISITLSLVIFLAGTQYYNIVPPLGNMFIKVVSCICSAIYGMYKASKNEKRGSWLEYADKKYSEQLINDVRALLNVLKLYIPLPLYWALYDQQGSSWAMQAKSMDGEITPYWHVAPEQIHAINPLLVIIMIPLADYSLYPFFAKHKLLIKPLHKMVVGGFLTASSFILAGFIQITIDSTLSPTPESGMVKLTVINGLDCSFRFLFNENDNRIAPFASKMWYEVPIGSTHNVIFMADECIDAYQVRKTYEYLAKEDAIVFITFRKNNVVVDQFNDTVEKPIRQSDAMILNPENSDLNLHIVGPIPMDVNKINQYQPVLPGIYRIRVNNISTNVNLRGGGRYVLAVSYYEPNFPKMILHTVVEPNKVPMALMLFQYIALVLGEVLFAVTGLQFAYTEASPRMKSVLQGFWILNISLGNVIVLLINQFKMGSLVVDYFMYAGLMFLDILFFMYLARTYKPTSFELD</sequence>
<feature type="transmembrane region" description="Helical" evidence="8">
    <location>
        <begin position="200"/>
        <end position="223"/>
    </location>
</feature>
<evidence type="ECO:0000256" key="2">
    <source>
        <dbReference type="ARBA" id="ARBA00005982"/>
    </source>
</evidence>
<feature type="transmembrane region" description="Helical" evidence="8">
    <location>
        <begin position="169"/>
        <end position="188"/>
    </location>
</feature>
<feature type="transmembrane region" description="Helical" evidence="8">
    <location>
        <begin position="78"/>
        <end position="96"/>
    </location>
</feature>
<keyword evidence="5 8" id="KW-1133">Transmembrane helix</keyword>
<name>A0ABY6LPC7_9ARAC</name>
<evidence type="ECO:0000256" key="5">
    <source>
        <dbReference type="ARBA" id="ARBA00022989"/>
    </source>
</evidence>
<evidence type="ECO:0000256" key="1">
    <source>
        <dbReference type="ARBA" id="ARBA00004141"/>
    </source>
</evidence>
<protein>
    <submittedName>
        <fullName evidence="9">SLC15A1</fullName>
    </submittedName>
</protein>
<dbReference type="PANTHER" id="PTHR11654">
    <property type="entry name" value="OLIGOPEPTIDE TRANSPORTER-RELATED"/>
    <property type="match status" value="1"/>
</dbReference>
<feature type="transmembrane region" description="Helical" evidence="8">
    <location>
        <begin position="329"/>
        <end position="351"/>
    </location>
</feature>
<keyword evidence="4" id="KW-0571">Peptide transport</keyword>
<accession>A0ABY6LPC7</accession>
<feature type="transmembrane region" description="Helical" evidence="8">
    <location>
        <begin position="735"/>
        <end position="756"/>
    </location>
</feature>
<evidence type="ECO:0000256" key="4">
    <source>
        <dbReference type="ARBA" id="ARBA00022856"/>
    </source>
</evidence>
<feature type="transmembrane region" description="Helical" evidence="8">
    <location>
        <begin position="129"/>
        <end position="149"/>
    </location>
</feature>
<gene>
    <name evidence="9" type="ORF">LAZ67_22002079</name>
</gene>
<proteinExistence type="inferred from homology"/>
<dbReference type="SUPFAM" id="SSF103473">
    <property type="entry name" value="MFS general substrate transporter"/>
    <property type="match status" value="2"/>
</dbReference>
<feature type="transmembrane region" description="Helical" evidence="8">
    <location>
        <begin position="1179"/>
        <end position="1198"/>
    </location>
</feature>
<feature type="non-terminal residue" evidence="9">
    <location>
        <position position="1239"/>
    </location>
</feature>
<dbReference type="InterPro" id="IPR000109">
    <property type="entry name" value="POT_fam"/>
</dbReference>
<evidence type="ECO:0000256" key="3">
    <source>
        <dbReference type="ARBA" id="ARBA00022692"/>
    </source>
</evidence>
<keyword evidence="3 7" id="KW-0812">Transmembrane</keyword>
<dbReference type="InterPro" id="IPR036259">
    <property type="entry name" value="MFS_trans_sf"/>
</dbReference>
<feature type="transmembrane region" description="Helical" evidence="8">
    <location>
        <begin position="931"/>
        <end position="952"/>
    </location>
</feature>
<dbReference type="PROSITE" id="PS01023">
    <property type="entry name" value="PTR2_2"/>
    <property type="match status" value="1"/>
</dbReference>
<keyword evidence="4" id="KW-0653">Protein transport</keyword>
<feature type="transmembrane region" description="Helical" evidence="8">
    <location>
        <begin position="615"/>
        <end position="634"/>
    </location>
</feature>
<feature type="transmembrane region" description="Helical" evidence="8">
    <location>
        <begin position="702"/>
        <end position="723"/>
    </location>
</feature>
<evidence type="ECO:0000313" key="10">
    <source>
        <dbReference type="Proteomes" id="UP001235939"/>
    </source>
</evidence>
<dbReference type="InterPro" id="IPR018456">
    <property type="entry name" value="PTR2_symporter_CS"/>
</dbReference>
<comment type="similarity">
    <text evidence="2 7">Belongs to the major facilitator superfamily. Proton-dependent oligopeptide transporter (POT/PTR) (TC 2.A.17) family.</text>
</comment>
<evidence type="ECO:0000256" key="7">
    <source>
        <dbReference type="RuleBase" id="RU003755"/>
    </source>
</evidence>
<reference evidence="9 10" key="1">
    <citation type="submission" date="2022-03" db="EMBL/GenBank/DDBJ databases">
        <title>A chromosomal length assembly of Cordylochernes scorpioides.</title>
        <authorList>
            <person name="Zeh D."/>
            <person name="Zeh J."/>
        </authorList>
    </citation>
    <scope>NUCLEOTIDE SEQUENCE [LARGE SCALE GENOMIC DNA]</scope>
    <source>
        <strain evidence="9">IN4F17</strain>
        <tissue evidence="9">Whole Body</tissue>
    </source>
</reference>
<dbReference type="EMBL" id="CP092884">
    <property type="protein sequence ID" value="UYV83067.1"/>
    <property type="molecule type" value="Genomic_DNA"/>
</dbReference>
<dbReference type="Gene3D" id="1.20.1250.20">
    <property type="entry name" value="MFS general substrate transporter like domains"/>
    <property type="match status" value="3"/>
</dbReference>
<feature type="transmembrane region" description="Helical" evidence="8">
    <location>
        <begin position="1210"/>
        <end position="1228"/>
    </location>
</feature>
<keyword evidence="7" id="KW-0813">Transport</keyword>
<feature type="transmembrane region" description="Helical" evidence="8">
    <location>
        <begin position="363"/>
        <end position="384"/>
    </location>
</feature>
<evidence type="ECO:0000256" key="8">
    <source>
        <dbReference type="SAM" id="Phobius"/>
    </source>
</evidence>
<dbReference type="Pfam" id="PF00854">
    <property type="entry name" value="PTR2"/>
    <property type="match status" value="2"/>
</dbReference>
<evidence type="ECO:0000313" key="9">
    <source>
        <dbReference type="EMBL" id="UYV83067.1"/>
    </source>
</evidence>
<feature type="transmembrane region" description="Helical" evidence="8">
    <location>
        <begin position="800"/>
        <end position="819"/>
    </location>
</feature>
<feature type="transmembrane region" description="Helical" evidence="8">
    <location>
        <begin position="897"/>
        <end position="919"/>
    </location>
</feature>
<evidence type="ECO:0000256" key="6">
    <source>
        <dbReference type="ARBA" id="ARBA00023136"/>
    </source>
</evidence>
<feature type="transmembrane region" description="Helical" evidence="8">
    <location>
        <begin position="1147"/>
        <end position="1167"/>
    </location>
</feature>
<organism evidence="9 10">
    <name type="scientific">Cordylochernes scorpioides</name>
    <dbReference type="NCBI Taxonomy" id="51811"/>
    <lineage>
        <taxon>Eukaryota</taxon>
        <taxon>Metazoa</taxon>
        <taxon>Ecdysozoa</taxon>
        <taxon>Arthropoda</taxon>
        <taxon>Chelicerata</taxon>
        <taxon>Arachnida</taxon>
        <taxon>Pseudoscorpiones</taxon>
        <taxon>Cheliferoidea</taxon>
        <taxon>Chernetidae</taxon>
        <taxon>Cordylochernes</taxon>
    </lineage>
</organism>
<dbReference type="Proteomes" id="UP001235939">
    <property type="component" value="Chromosome 22"/>
</dbReference>
<feature type="transmembrane region" description="Helical" evidence="8">
    <location>
        <begin position="646"/>
        <end position="665"/>
    </location>
</feature>
<feature type="transmembrane region" description="Helical" evidence="8">
    <location>
        <begin position="671"/>
        <end position="690"/>
    </location>
</feature>
<feature type="transmembrane region" description="Helical" evidence="8">
    <location>
        <begin position="846"/>
        <end position="865"/>
    </location>
</feature>